<dbReference type="AlphaFoldDB" id="A0AAT9GLE2"/>
<reference evidence="1" key="1">
    <citation type="submission" date="2024-02" db="EMBL/GenBank/DDBJ databases">
        <title>Sediminibacterium planktonica sp. nov. and Sediminibacterium longus sp. nov., isolated from surface lake and river water.</title>
        <authorList>
            <person name="Watanabe K."/>
            <person name="Takemine S."/>
            <person name="Ishii Y."/>
            <person name="Ogata Y."/>
            <person name="Shindo C."/>
            <person name="Suda W."/>
        </authorList>
    </citation>
    <scope>NUCLEOTIDE SEQUENCE</scope>
    <source>
        <strain evidence="1">KACHI17</strain>
    </source>
</reference>
<dbReference type="EMBL" id="AP029612">
    <property type="protein sequence ID" value="BFG71507.1"/>
    <property type="molecule type" value="Genomic_DNA"/>
</dbReference>
<accession>A0AAT9GLE2</accession>
<organism evidence="1">
    <name type="scientific">Sediminibacterium sp. KACHI17</name>
    <dbReference type="NCBI Taxonomy" id="1751071"/>
    <lineage>
        <taxon>Bacteria</taxon>
        <taxon>Pseudomonadati</taxon>
        <taxon>Bacteroidota</taxon>
        <taxon>Chitinophagia</taxon>
        <taxon>Chitinophagales</taxon>
        <taxon>Chitinophagaceae</taxon>
        <taxon>Sediminibacterium</taxon>
    </lineage>
</organism>
<name>A0AAT9GLE2_9BACT</name>
<dbReference type="RefSeq" id="WP_353549136.1">
    <property type="nucleotide sequence ID" value="NZ_AP029612.1"/>
</dbReference>
<evidence type="ECO:0000313" key="1">
    <source>
        <dbReference type="EMBL" id="BFG71507.1"/>
    </source>
</evidence>
<dbReference type="PROSITE" id="PS51257">
    <property type="entry name" value="PROKAR_LIPOPROTEIN"/>
    <property type="match status" value="1"/>
</dbReference>
<gene>
    <name evidence="1" type="ORF">KACHI17_23880</name>
</gene>
<proteinExistence type="predicted"/>
<protein>
    <submittedName>
        <fullName evidence="1">Uncharacterized protein</fullName>
    </submittedName>
</protein>
<sequence length="189" mass="21632">MKQLMALLISYALLACGENVHTQNQLQPSPDSTKFYPTASFFENQMAIIPTMKKNIVVVYTKEGKKDSSLLTKTAFEELVKEFIAKDITGTDIKKHYRETVFQDAATGSYTLSYTAVDTTVTIKGMEVLLDEQSNQVQRVFIRSIYRKGNTSIMEQHNWNTNKGFQIIRSFTNIQGHTTNELTEVRWEE</sequence>